<evidence type="ECO:0000256" key="2">
    <source>
        <dbReference type="ARBA" id="ARBA00024195"/>
    </source>
</evidence>
<dbReference type="FunFam" id="2.40.10.10:FF:000068">
    <property type="entry name" value="transmembrane protease serine 2"/>
    <property type="match status" value="1"/>
</dbReference>
<feature type="non-terminal residue" evidence="4">
    <location>
        <position position="230"/>
    </location>
</feature>
<dbReference type="Pfam" id="PF00089">
    <property type="entry name" value="Trypsin"/>
    <property type="match status" value="1"/>
</dbReference>
<reference evidence="4" key="1">
    <citation type="submission" date="2020-11" db="EMBL/GenBank/DDBJ databases">
        <authorList>
            <person name="Tran Van P."/>
        </authorList>
    </citation>
    <scope>NUCLEOTIDE SEQUENCE</scope>
</reference>
<name>A0A7R9L1W2_9ACAR</name>
<accession>A0A7R9L1W2</accession>
<dbReference type="Gene3D" id="2.40.10.10">
    <property type="entry name" value="Trypsin-like serine proteases"/>
    <property type="match status" value="1"/>
</dbReference>
<feature type="non-terminal residue" evidence="4">
    <location>
        <position position="1"/>
    </location>
</feature>
<evidence type="ECO:0000313" key="5">
    <source>
        <dbReference type="Proteomes" id="UP000759131"/>
    </source>
</evidence>
<dbReference type="PROSITE" id="PS50240">
    <property type="entry name" value="TRYPSIN_DOM"/>
    <property type="match status" value="1"/>
</dbReference>
<dbReference type="Proteomes" id="UP000759131">
    <property type="component" value="Unassembled WGS sequence"/>
</dbReference>
<evidence type="ECO:0000256" key="1">
    <source>
        <dbReference type="ARBA" id="ARBA00023157"/>
    </source>
</evidence>
<dbReference type="InterPro" id="IPR001254">
    <property type="entry name" value="Trypsin_dom"/>
</dbReference>
<keyword evidence="1" id="KW-1015">Disulfide bond</keyword>
<dbReference type="GO" id="GO:0004252">
    <property type="term" value="F:serine-type endopeptidase activity"/>
    <property type="evidence" value="ECO:0007669"/>
    <property type="project" value="InterPro"/>
</dbReference>
<dbReference type="AlphaFoldDB" id="A0A7R9L1W2"/>
<dbReference type="InterPro" id="IPR051487">
    <property type="entry name" value="Ser/Thr_Proteases_Immune/Dev"/>
</dbReference>
<dbReference type="SMART" id="SM00020">
    <property type="entry name" value="Tryp_SPc"/>
    <property type="match status" value="1"/>
</dbReference>
<dbReference type="EMBL" id="OC867043">
    <property type="protein sequence ID" value="CAD7633282.1"/>
    <property type="molecule type" value="Genomic_DNA"/>
</dbReference>
<dbReference type="GO" id="GO:0006508">
    <property type="term" value="P:proteolysis"/>
    <property type="evidence" value="ECO:0007669"/>
    <property type="project" value="InterPro"/>
</dbReference>
<dbReference type="PRINTS" id="PR00722">
    <property type="entry name" value="CHYMOTRYPSIN"/>
</dbReference>
<sequence length="230" mass="25743">DLVASRISFGMDAKYAEAPWAVFLLFKFWHYFDDSACSGVLVAKLWVLTAAHCFKNDTTRRLVVRAGNTQVTGRESREIAMVIVYEKYNYSNKTIHDIALVKLSKPFTEIIDNRHYTINPICLPNMNRVNAGQELATLFGFGLTDEFTESRTDWLQRGDLLLQPFYECDYSGYGGFLCSLYATSNRSIPCSGDSGAGLVQYTDKYRTRAILIGIVSSGNSAFSEKGPCNS</sequence>
<dbReference type="InterPro" id="IPR018114">
    <property type="entry name" value="TRYPSIN_HIS"/>
</dbReference>
<dbReference type="EMBL" id="CAJPIZ010012468">
    <property type="protein sequence ID" value="CAG2113712.1"/>
    <property type="molecule type" value="Genomic_DNA"/>
</dbReference>
<protein>
    <recommendedName>
        <fullName evidence="3">Peptidase S1 domain-containing protein</fullName>
    </recommendedName>
</protein>
<dbReference type="InterPro" id="IPR001314">
    <property type="entry name" value="Peptidase_S1A"/>
</dbReference>
<keyword evidence="5" id="KW-1185">Reference proteome</keyword>
<dbReference type="InterPro" id="IPR043504">
    <property type="entry name" value="Peptidase_S1_PA_chymotrypsin"/>
</dbReference>
<dbReference type="CDD" id="cd00190">
    <property type="entry name" value="Tryp_SPc"/>
    <property type="match status" value="1"/>
</dbReference>
<evidence type="ECO:0000313" key="4">
    <source>
        <dbReference type="EMBL" id="CAD7633282.1"/>
    </source>
</evidence>
<feature type="domain" description="Peptidase S1" evidence="3">
    <location>
        <begin position="7"/>
        <end position="230"/>
    </location>
</feature>
<dbReference type="PROSITE" id="PS00134">
    <property type="entry name" value="TRYPSIN_HIS"/>
    <property type="match status" value="1"/>
</dbReference>
<comment type="similarity">
    <text evidence="2">Belongs to the peptidase S1 family. CLIP subfamily.</text>
</comment>
<dbReference type="OrthoDB" id="6515242at2759"/>
<proteinExistence type="inferred from homology"/>
<organism evidence="4">
    <name type="scientific">Medioppia subpectinata</name>
    <dbReference type="NCBI Taxonomy" id="1979941"/>
    <lineage>
        <taxon>Eukaryota</taxon>
        <taxon>Metazoa</taxon>
        <taxon>Ecdysozoa</taxon>
        <taxon>Arthropoda</taxon>
        <taxon>Chelicerata</taxon>
        <taxon>Arachnida</taxon>
        <taxon>Acari</taxon>
        <taxon>Acariformes</taxon>
        <taxon>Sarcoptiformes</taxon>
        <taxon>Oribatida</taxon>
        <taxon>Brachypylina</taxon>
        <taxon>Oppioidea</taxon>
        <taxon>Oppiidae</taxon>
        <taxon>Medioppia</taxon>
    </lineage>
</organism>
<dbReference type="PANTHER" id="PTHR24256">
    <property type="entry name" value="TRYPTASE-RELATED"/>
    <property type="match status" value="1"/>
</dbReference>
<evidence type="ECO:0000259" key="3">
    <source>
        <dbReference type="PROSITE" id="PS50240"/>
    </source>
</evidence>
<gene>
    <name evidence="4" type="ORF">OSB1V03_LOCUS13679</name>
</gene>
<dbReference type="InterPro" id="IPR009003">
    <property type="entry name" value="Peptidase_S1_PA"/>
</dbReference>
<dbReference type="SUPFAM" id="SSF50494">
    <property type="entry name" value="Trypsin-like serine proteases"/>
    <property type="match status" value="1"/>
</dbReference>